<dbReference type="AlphaFoldDB" id="A0AAV9PLM1"/>
<sequence>MLYPDANAACGFPTPSRQPKREGAKKVPSWSKLSAVLKHLILSQDNSTPHITTIMVPQPPLPPTHHHPSLTRPLPPSTAQELLHTYLESSTTQPHLHPDSQLNTSGPSFAATSSSSGGLAIHHLRRIEAGLRGERLVAETKEELERLFGDAAGTVAGADDDGRLDASIAEAAAQKRAEGKGKRKRDREEEIEAWAHDTSSMAGGATGQELESFANTPMHAPDHGYEEQEWQDREEYEKQQGMLEGELGERIGATNVKQNGEVPEIVKHDGEGKTEAEKKARKENKKRQKLEQRRLRAQQAGRAGSAG</sequence>
<feature type="region of interest" description="Disordered" evidence="1">
    <location>
        <begin position="88"/>
        <end position="117"/>
    </location>
</feature>
<proteinExistence type="predicted"/>
<evidence type="ECO:0000256" key="1">
    <source>
        <dbReference type="SAM" id="MobiDB-lite"/>
    </source>
</evidence>
<name>A0AAV9PLM1_9PEZI</name>
<feature type="compositionally biased region" description="Low complexity" evidence="1">
    <location>
        <begin position="105"/>
        <end position="117"/>
    </location>
</feature>
<feature type="region of interest" description="Disordered" evidence="1">
    <location>
        <begin position="170"/>
        <end position="307"/>
    </location>
</feature>
<feature type="compositionally biased region" description="Low complexity" evidence="1">
    <location>
        <begin position="297"/>
        <end position="307"/>
    </location>
</feature>
<dbReference type="GeneID" id="89923651"/>
<reference evidence="2 3" key="1">
    <citation type="submission" date="2023-08" db="EMBL/GenBank/DDBJ databases">
        <title>Black Yeasts Isolated from many extreme environments.</title>
        <authorList>
            <person name="Coleine C."/>
            <person name="Stajich J.E."/>
            <person name="Selbmann L."/>
        </authorList>
    </citation>
    <scope>NUCLEOTIDE SEQUENCE [LARGE SCALE GENOMIC DNA]</scope>
    <source>
        <strain evidence="2 3">CCFEE 5935</strain>
    </source>
</reference>
<dbReference type="EMBL" id="JAVRRT010000003">
    <property type="protein sequence ID" value="KAK5173623.1"/>
    <property type="molecule type" value="Genomic_DNA"/>
</dbReference>
<evidence type="ECO:0000313" key="2">
    <source>
        <dbReference type="EMBL" id="KAK5173623.1"/>
    </source>
</evidence>
<comment type="caution">
    <text evidence="2">The sequence shown here is derived from an EMBL/GenBank/DDBJ whole genome shotgun (WGS) entry which is preliminary data.</text>
</comment>
<protein>
    <submittedName>
        <fullName evidence="2">Uncharacterized protein</fullName>
    </submittedName>
</protein>
<organism evidence="2 3">
    <name type="scientific">Saxophila tyrrhenica</name>
    <dbReference type="NCBI Taxonomy" id="1690608"/>
    <lineage>
        <taxon>Eukaryota</taxon>
        <taxon>Fungi</taxon>
        <taxon>Dikarya</taxon>
        <taxon>Ascomycota</taxon>
        <taxon>Pezizomycotina</taxon>
        <taxon>Dothideomycetes</taxon>
        <taxon>Dothideomycetidae</taxon>
        <taxon>Mycosphaerellales</taxon>
        <taxon>Extremaceae</taxon>
        <taxon>Saxophila</taxon>
    </lineage>
</organism>
<feature type="compositionally biased region" description="Basic and acidic residues" evidence="1">
    <location>
        <begin position="220"/>
        <end position="238"/>
    </location>
</feature>
<feature type="compositionally biased region" description="Polar residues" evidence="1">
    <location>
        <begin position="88"/>
        <end position="104"/>
    </location>
</feature>
<evidence type="ECO:0000313" key="3">
    <source>
        <dbReference type="Proteomes" id="UP001337655"/>
    </source>
</evidence>
<dbReference type="Proteomes" id="UP001337655">
    <property type="component" value="Unassembled WGS sequence"/>
</dbReference>
<feature type="compositionally biased region" description="Basic and acidic residues" evidence="1">
    <location>
        <begin position="264"/>
        <end position="280"/>
    </location>
</feature>
<dbReference type="RefSeq" id="XP_064662318.1">
    <property type="nucleotide sequence ID" value="XM_064799563.1"/>
</dbReference>
<accession>A0AAV9PLM1</accession>
<keyword evidence="3" id="KW-1185">Reference proteome</keyword>
<feature type="region of interest" description="Disordered" evidence="1">
    <location>
        <begin position="1"/>
        <end position="27"/>
    </location>
</feature>
<gene>
    <name evidence="2" type="ORF">LTR77_002304</name>
</gene>